<dbReference type="PROSITE" id="PS51257">
    <property type="entry name" value="PROKAR_LIPOPROTEIN"/>
    <property type="match status" value="1"/>
</dbReference>
<evidence type="ECO:0000313" key="10">
    <source>
        <dbReference type="Proteomes" id="UP000243937"/>
    </source>
</evidence>
<comment type="similarity">
    <text evidence="6">Belongs to the nlpA lipoprotein family.</text>
</comment>
<evidence type="ECO:0000256" key="1">
    <source>
        <dbReference type="ARBA" id="ARBA00004635"/>
    </source>
</evidence>
<accession>A0A1Y0D3S1</accession>
<feature type="signal peptide" evidence="8">
    <location>
        <begin position="1"/>
        <end position="21"/>
    </location>
</feature>
<dbReference type="CDD" id="cd13598">
    <property type="entry name" value="PBP2_lipoprotein_IlpA_like"/>
    <property type="match status" value="1"/>
</dbReference>
<feature type="chain" id="PRO_5012665795" description="Lipoprotein" evidence="8">
    <location>
        <begin position="22"/>
        <end position="278"/>
    </location>
</feature>
<dbReference type="PIRSF" id="PIRSF002854">
    <property type="entry name" value="MetQ"/>
    <property type="match status" value="1"/>
</dbReference>
<evidence type="ECO:0000256" key="8">
    <source>
        <dbReference type="SAM" id="SignalP"/>
    </source>
</evidence>
<evidence type="ECO:0000256" key="2">
    <source>
        <dbReference type="ARBA" id="ARBA00022729"/>
    </source>
</evidence>
<evidence type="ECO:0000256" key="5">
    <source>
        <dbReference type="ARBA" id="ARBA00023288"/>
    </source>
</evidence>
<proteinExistence type="inferred from homology"/>
<evidence type="ECO:0000313" key="9">
    <source>
        <dbReference type="EMBL" id="ART82172.1"/>
    </source>
</evidence>
<keyword evidence="3" id="KW-0472">Membrane</keyword>
<keyword evidence="4" id="KW-0564">Palmitate</keyword>
<comment type="subcellular location">
    <subcellularLocation>
        <location evidence="1">Membrane</location>
        <topology evidence="1">Lipid-anchor</topology>
    </subcellularLocation>
</comment>
<dbReference type="OrthoDB" id="9812878at2"/>
<dbReference type="Proteomes" id="UP000243937">
    <property type="component" value="Chromosome"/>
</dbReference>
<dbReference type="EMBL" id="CP021377">
    <property type="protein sequence ID" value="ART82172.1"/>
    <property type="molecule type" value="Genomic_DNA"/>
</dbReference>
<dbReference type="PANTHER" id="PTHR30429">
    <property type="entry name" value="D-METHIONINE-BINDING LIPOPROTEIN METQ"/>
    <property type="match status" value="1"/>
</dbReference>
<organism evidence="9 10">
    <name type="scientific">Oceanisphaera profunda</name>
    <dbReference type="NCBI Taxonomy" id="1416627"/>
    <lineage>
        <taxon>Bacteria</taxon>
        <taxon>Pseudomonadati</taxon>
        <taxon>Pseudomonadota</taxon>
        <taxon>Gammaproteobacteria</taxon>
        <taxon>Aeromonadales</taxon>
        <taxon>Aeromonadaceae</taxon>
        <taxon>Oceanisphaera</taxon>
    </lineage>
</organism>
<gene>
    <name evidence="9" type="primary">metQ</name>
    <name evidence="9" type="ORF">CBP31_05635</name>
</gene>
<keyword evidence="2 8" id="KW-0732">Signal</keyword>
<dbReference type="PANTHER" id="PTHR30429:SF1">
    <property type="entry name" value="D-METHIONINE-BINDING LIPOPROTEIN METQ-RELATED"/>
    <property type="match status" value="1"/>
</dbReference>
<reference evidence="9 10" key="1">
    <citation type="journal article" date="2014" name="Int. J. Syst. Evol. Microbiol.">
        <title>Oceanisphaera profunda sp. nov., a marine bacterium isolated from deep-sea sediment, and emended description of the genus Oceanisphaera.</title>
        <authorList>
            <person name="Xu Z."/>
            <person name="Zhang X.Y."/>
            <person name="Su H.N."/>
            <person name="Yu Z.C."/>
            <person name="Liu C."/>
            <person name="Li H."/>
            <person name="Chen X.L."/>
            <person name="Song X.Y."/>
            <person name="Xie B.B."/>
            <person name="Qin Q.L."/>
            <person name="Zhou B.C."/>
            <person name="Shi M."/>
            <person name="Huang Y."/>
            <person name="Zhang Y.Z."/>
        </authorList>
    </citation>
    <scope>NUCLEOTIDE SEQUENCE [LARGE SCALE GENOMIC DNA]</scope>
    <source>
        <strain evidence="9 10">SM1222</strain>
    </source>
</reference>
<evidence type="ECO:0000256" key="7">
    <source>
        <dbReference type="PIRSR" id="PIRSR002854-1"/>
    </source>
</evidence>
<dbReference type="RefSeq" id="WP_087035317.1">
    <property type="nucleotide sequence ID" value="NZ_CP021377.1"/>
</dbReference>
<dbReference type="AlphaFoldDB" id="A0A1Y0D3S1"/>
<sequence length="278" mass="30071">MKLGFKALTTVSVLASALALAGCGEQAKDSTAAEQAAAVKPLRLGVIAGAEEQVAEVAVKVAKEKYDLDVELVAFSDYVTPNVALSDGSLDINAFQHQPYLDKQIADRGYELVAVGKTFVYPIAAYSKVIKTLDELEDGAKVAVPNDPTNLGRTLLLLEQQGLIEVDDAVGLEATPLNITANPKNLKIIELEAPQLPRSLDDVAFSVINTTYASQIDLLPERDGLFVEDKDSPYANLIVARKDNQDDERIQTFVKAYQSDEVYEAAKELFKGGVVKGW</sequence>
<dbReference type="GO" id="GO:0016020">
    <property type="term" value="C:membrane"/>
    <property type="evidence" value="ECO:0007669"/>
    <property type="project" value="UniProtKB-SubCell"/>
</dbReference>
<keyword evidence="10" id="KW-1185">Reference proteome</keyword>
<dbReference type="NCBIfam" id="NF008285">
    <property type="entry name" value="PRK11063.1"/>
    <property type="match status" value="1"/>
</dbReference>
<protein>
    <recommendedName>
        <fullName evidence="6">Lipoprotein</fullName>
    </recommendedName>
</protein>
<keyword evidence="5 6" id="KW-0449">Lipoprotein</keyword>
<dbReference type="Pfam" id="PF03180">
    <property type="entry name" value="Lipoprotein_9"/>
    <property type="match status" value="1"/>
</dbReference>
<feature type="lipid moiety-binding region" description="S-diacylglycerol cysteine" evidence="7">
    <location>
        <position position="23"/>
    </location>
</feature>
<evidence type="ECO:0000256" key="4">
    <source>
        <dbReference type="ARBA" id="ARBA00023139"/>
    </source>
</evidence>
<evidence type="ECO:0000256" key="6">
    <source>
        <dbReference type="PIRNR" id="PIRNR002854"/>
    </source>
</evidence>
<dbReference type="InterPro" id="IPR004872">
    <property type="entry name" value="Lipoprotein_NlpA"/>
</dbReference>
<evidence type="ECO:0000256" key="3">
    <source>
        <dbReference type="ARBA" id="ARBA00023136"/>
    </source>
</evidence>
<dbReference type="KEGG" id="opf:CBP31_05635"/>
<dbReference type="SUPFAM" id="SSF53850">
    <property type="entry name" value="Periplasmic binding protein-like II"/>
    <property type="match status" value="1"/>
</dbReference>
<name>A0A1Y0D3S1_9GAMM</name>
<dbReference type="NCBIfam" id="TIGR00363">
    <property type="entry name" value="MetQ/NlpA family lipoprotein"/>
    <property type="match status" value="1"/>
</dbReference>
<dbReference type="Gene3D" id="3.40.190.10">
    <property type="entry name" value="Periplasmic binding protein-like II"/>
    <property type="match status" value="2"/>
</dbReference>